<dbReference type="Pfam" id="PF02397">
    <property type="entry name" value="Bac_transf"/>
    <property type="match status" value="1"/>
</dbReference>
<comment type="similarity">
    <text evidence="2">Belongs to the bacterial sugar transferase family.</text>
</comment>
<dbReference type="InterPro" id="IPR003362">
    <property type="entry name" value="Bact_transf"/>
</dbReference>
<protein>
    <submittedName>
        <fullName evidence="9">Polyprenyl glycosylphosphotransferase</fullName>
    </submittedName>
</protein>
<dbReference type="InterPro" id="IPR017475">
    <property type="entry name" value="EPS_sugar_tfrase"/>
</dbReference>
<dbReference type="NCBIfam" id="TIGR03025">
    <property type="entry name" value="EPS_sugtrans"/>
    <property type="match status" value="1"/>
</dbReference>
<gene>
    <name evidence="9" type="ORF">CPT75_03330</name>
</gene>
<evidence type="ECO:0000256" key="7">
    <source>
        <dbReference type="SAM" id="Phobius"/>
    </source>
</evidence>
<dbReference type="EMBL" id="NXNG01000001">
    <property type="protein sequence ID" value="PWT26219.1"/>
    <property type="molecule type" value="Genomic_DNA"/>
</dbReference>
<evidence type="ECO:0000256" key="3">
    <source>
        <dbReference type="ARBA" id="ARBA00022679"/>
    </source>
</evidence>
<evidence type="ECO:0000256" key="4">
    <source>
        <dbReference type="ARBA" id="ARBA00022692"/>
    </source>
</evidence>
<keyword evidence="5 7" id="KW-1133">Transmembrane helix</keyword>
<feature type="domain" description="Bacterial sugar transferase" evidence="8">
    <location>
        <begin position="265"/>
        <end position="445"/>
    </location>
</feature>
<feature type="transmembrane region" description="Helical" evidence="7">
    <location>
        <begin position="122"/>
        <end position="145"/>
    </location>
</feature>
<keyword evidence="3 9" id="KW-0808">Transferase</keyword>
<keyword evidence="6 7" id="KW-0472">Membrane</keyword>
<keyword evidence="4 7" id="KW-0812">Transmembrane</keyword>
<feature type="transmembrane region" description="Helical" evidence="7">
    <location>
        <begin position="270"/>
        <end position="293"/>
    </location>
</feature>
<proteinExistence type="inferred from homology"/>
<name>A0A317FY97_BUTFI</name>
<reference evidence="9 10" key="1">
    <citation type="submission" date="2017-09" db="EMBL/GenBank/DDBJ databases">
        <title>High-quality draft genome sequence of Butyrivibrio fibrisolvens INBov1, isolated from cow rumen.</title>
        <authorList>
            <person name="Rodriguez Hernaez J."/>
            <person name="Rivarola M."/>
            <person name="Paniego N."/>
            <person name="Cravero S."/>
            <person name="Ceron Cucchi M."/>
            <person name="Martinez M.C."/>
        </authorList>
    </citation>
    <scope>NUCLEOTIDE SEQUENCE [LARGE SCALE GENOMIC DNA]</scope>
    <source>
        <strain evidence="9 10">INBov1</strain>
    </source>
</reference>
<evidence type="ECO:0000259" key="8">
    <source>
        <dbReference type="Pfam" id="PF02397"/>
    </source>
</evidence>
<sequence>MNDNASNTFKKNSKYLYRFACEAFLSLVAAVIFFCFWYEFVKEHNNTGALLGLGNLGMATGIYLILFVIIGRWLHAFKVGVERVANILASQVLAIFTVNIIECFVSCAITGQFRFFFSFMEIYFLAFIVQSVINCIFAVIMINVYRHTFPPLKIIEVYGDYRNDLCYKINGIRYKYAIKEQISVDEDEDTICDHIKSYDAVLLNDLPAHKKNKLVKMCYKMDKRVYFMPKISDILVKNSEELNLIDTPLFLNRNSGITTQQLFMKRFFDIVLSFSALVILSPLFLITALAIHLEDGGPVFFRQERVTIGGRRFMILKFRSMIVDAEKDGRPRPAGEKDDRITKVGSIIRAIRVDELPQLINILAGDMSIVGPRPERWEHVEKYTQEIPEFSFRHKMKGGLTGYAQVYGKYNTNALDKLKLDLLYITNYSLLLDLQIIFETIKILVQKESTEGFTDEARKDMHDADV</sequence>
<evidence type="ECO:0000313" key="10">
    <source>
        <dbReference type="Proteomes" id="UP000245488"/>
    </source>
</evidence>
<feature type="transmembrane region" description="Helical" evidence="7">
    <location>
        <begin position="15"/>
        <end position="38"/>
    </location>
</feature>
<comment type="caution">
    <text evidence="9">The sequence shown here is derived from an EMBL/GenBank/DDBJ whole genome shotgun (WGS) entry which is preliminary data.</text>
</comment>
<keyword evidence="10" id="KW-1185">Reference proteome</keyword>
<dbReference type="AlphaFoldDB" id="A0A317FY97"/>
<dbReference type="RefSeq" id="WP_110072095.1">
    <property type="nucleotide sequence ID" value="NZ_CM009896.1"/>
</dbReference>
<dbReference type="Proteomes" id="UP000245488">
    <property type="component" value="Chromosome"/>
</dbReference>
<evidence type="ECO:0000256" key="6">
    <source>
        <dbReference type="ARBA" id="ARBA00023136"/>
    </source>
</evidence>
<evidence type="ECO:0000256" key="1">
    <source>
        <dbReference type="ARBA" id="ARBA00004141"/>
    </source>
</evidence>
<dbReference type="GO" id="GO:0016780">
    <property type="term" value="F:phosphotransferase activity, for other substituted phosphate groups"/>
    <property type="evidence" value="ECO:0007669"/>
    <property type="project" value="TreeGrafter"/>
</dbReference>
<feature type="transmembrane region" description="Helical" evidence="7">
    <location>
        <begin position="50"/>
        <end position="71"/>
    </location>
</feature>
<organism evidence="9 10">
    <name type="scientific">Butyrivibrio fibrisolvens</name>
    <dbReference type="NCBI Taxonomy" id="831"/>
    <lineage>
        <taxon>Bacteria</taxon>
        <taxon>Bacillati</taxon>
        <taxon>Bacillota</taxon>
        <taxon>Clostridia</taxon>
        <taxon>Lachnospirales</taxon>
        <taxon>Lachnospiraceae</taxon>
        <taxon>Butyrivibrio</taxon>
    </lineage>
</organism>
<accession>A0A317FY97</accession>
<evidence type="ECO:0000256" key="5">
    <source>
        <dbReference type="ARBA" id="ARBA00022989"/>
    </source>
</evidence>
<dbReference type="PANTHER" id="PTHR30576">
    <property type="entry name" value="COLANIC BIOSYNTHESIS UDP-GLUCOSE LIPID CARRIER TRANSFERASE"/>
    <property type="match status" value="1"/>
</dbReference>
<evidence type="ECO:0000313" key="9">
    <source>
        <dbReference type="EMBL" id="PWT26219.1"/>
    </source>
</evidence>
<comment type="subcellular location">
    <subcellularLocation>
        <location evidence="1">Membrane</location>
        <topology evidence="1">Multi-pass membrane protein</topology>
    </subcellularLocation>
</comment>
<dbReference type="PANTHER" id="PTHR30576:SF0">
    <property type="entry name" value="UNDECAPRENYL-PHOSPHATE N-ACETYLGALACTOSAMINYL 1-PHOSPHATE TRANSFERASE-RELATED"/>
    <property type="match status" value="1"/>
</dbReference>
<evidence type="ECO:0000256" key="2">
    <source>
        <dbReference type="ARBA" id="ARBA00006464"/>
    </source>
</evidence>
<feature type="transmembrane region" description="Helical" evidence="7">
    <location>
        <begin position="92"/>
        <end position="116"/>
    </location>
</feature>
<dbReference type="GO" id="GO:0016020">
    <property type="term" value="C:membrane"/>
    <property type="evidence" value="ECO:0007669"/>
    <property type="project" value="UniProtKB-SubCell"/>
</dbReference>